<comment type="caution">
    <text evidence="2">The sequence shown here is derived from an EMBL/GenBank/DDBJ whole genome shotgun (WGS) entry which is preliminary data.</text>
</comment>
<reference evidence="2 3" key="1">
    <citation type="submission" date="2023-09" db="EMBL/GenBank/DDBJ databases">
        <title>Multi-omics analysis of a traditional fermented food reveals byproduct-associated fungal strains for waste-to-food upcycling.</title>
        <authorList>
            <consortium name="Lawrence Berkeley National Laboratory"/>
            <person name="Rekdal V.M."/>
            <person name="Villalobos-Escobedo J.M."/>
            <person name="Rodriguez-Valeron N."/>
            <person name="Garcia M.O."/>
            <person name="Vasquez D.P."/>
            <person name="Damayanti I."/>
            <person name="Sorensen P.M."/>
            <person name="Baidoo E.E."/>
            <person name="De Carvalho A.C."/>
            <person name="Riley R."/>
            <person name="Lipzen A."/>
            <person name="He G."/>
            <person name="Yan M."/>
            <person name="Haridas S."/>
            <person name="Daum C."/>
            <person name="Yoshinaga Y."/>
            <person name="Ng V."/>
            <person name="Grigoriev I.V."/>
            <person name="Munk R."/>
            <person name="Nuraida L."/>
            <person name="Wijaya C.H."/>
            <person name="Morales P.-C."/>
            <person name="Keasling J.D."/>
        </authorList>
    </citation>
    <scope>NUCLEOTIDE SEQUENCE [LARGE SCALE GENOMIC DNA]</scope>
    <source>
        <strain evidence="2 3">FGSC 2613</strain>
    </source>
</reference>
<keyword evidence="3" id="KW-1185">Reference proteome</keyword>
<proteinExistence type="predicted"/>
<accession>A0ABR3DJ88</accession>
<evidence type="ECO:0000256" key="1">
    <source>
        <dbReference type="SAM" id="MobiDB-lite"/>
    </source>
</evidence>
<evidence type="ECO:0000313" key="2">
    <source>
        <dbReference type="EMBL" id="KAL0472748.1"/>
    </source>
</evidence>
<sequence length="61" mass="7190">MDFDPPQTPQRARPSRFIYPPEVHRSRESKSPCSSEQCPLSFTLFSTFEVHSWTRPLSFIF</sequence>
<dbReference type="EMBL" id="JAVLET010000002">
    <property type="protein sequence ID" value="KAL0472748.1"/>
    <property type="molecule type" value="Genomic_DNA"/>
</dbReference>
<dbReference type="Proteomes" id="UP001451303">
    <property type="component" value="Unassembled WGS sequence"/>
</dbReference>
<organism evidence="2 3">
    <name type="scientific">Neurospora intermedia</name>
    <dbReference type="NCBI Taxonomy" id="5142"/>
    <lineage>
        <taxon>Eukaryota</taxon>
        <taxon>Fungi</taxon>
        <taxon>Dikarya</taxon>
        <taxon>Ascomycota</taxon>
        <taxon>Pezizomycotina</taxon>
        <taxon>Sordariomycetes</taxon>
        <taxon>Sordariomycetidae</taxon>
        <taxon>Sordariales</taxon>
        <taxon>Sordariaceae</taxon>
        <taxon>Neurospora</taxon>
    </lineage>
</organism>
<gene>
    <name evidence="2" type="ORF">QR685DRAFT_515004</name>
</gene>
<feature type="region of interest" description="Disordered" evidence="1">
    <location>
        <begin position="1"/>
        <end position="35"/>
    </location>
</feature>
<evidence type="ECO:0000313" key="3">
    <source>
        <dbReference type="Proteomes" id="UP001451303"/>
    </source>
</evidence>
<protein>
    <submittedName>
        <fullName evidence="2">Uncharacterized protein</fullName>
    </submittedName>
</protein>
<name>A0ABR3DJ88_NEUIN</name>